<dbReference type="InterPro" id="IPR020904">
    <property type="entry name" value="Sc_DH/Rdtase_CS"/>
</dbReference>
<sequence length="254" mass="26743">MPSIDTLFDLPDKVAVITGGSRGLGREMSLAFAKHGAHIVIASRKLDECEAVAKEVRALGRRALPVSCHVGKWSDCDKLIEAAYAEFGRVDILVNNAGMSPLYPSLAEHTEDLYDKVMAVNLKGPFRLSSVIGSRMASGNGGTIINVSSVASLRPTPVEVPYGTAKAGLNNLTISLAKAFGPKVRVNCIVAGPFLTDISKAWDMDAFNKRAAASMPLRRGGRPDEIVGLALYLASDASSFTTGANIPVDGGSAL</sequence>
<gene>
    <name evidence="4" type="ORF">SmJEL517_g04793</name>
</gene>
<dbReference type="PRINTS" id="PR00080">
    <property type="entry name" value="SDRFAMILY"/>
</dbReference>
<dbReference type="Pfam" id="PF13561">
    <property type="entry name" value="adh_short_C2"/>
    <property type="match status" value="1"/>
</dbReference>
<dbReference type="GeneID" id="42006018"/>
<evidence type="ECO:0000259" key="3">
    <source>
        <dbReference type="SMART" id="SM00822"/>
    </source>
</evidence>
<dbReference type="PRINTS" id="PR00081">
    <property type="entry name" value="GDHRDH"/>
</dbReference>
<evidence type="ECO:0000256" key="1">
    <source>
        <dbReference type="ARBA" id="ARBA00006484"/>
    </source>
</evidence>
<dbReference type="InterPro" id="IPR057326">
    <property type="entry name" value="KR_dom"/>
</dbReference>
<dbReference type="RefSeq" id="XP_031023318.1">
    <property type="nucleotide sequence ID" value="XM_031170721.1"/>
</dbReference>
<organism evidence="4 5">
    <name type="scientific">Synchytrium microbalum</name>
    <dbReference type="NCBI Taxonomy" id="1806994"/>
    <lineage>
        <taxon>Eukaryota</taxon>
        <taxon>Fungi</taxon>
        <taxon>Fungi incertae sedis</taxon>
        <taxon>Chytridiomycota</taxon>
        <taxon>Chytridiomycota incertae sedis</taxon>
        <taxon>Chytridiomycetes</taxon>
        <taxon>Synchytriales</taxon>
        <taxon>Synchytriaceae</taxon>
        <taxon>Synchytrium</taxon>
    </lineage>
</organism>
<comment type="similarity">
    <text evidence="1">Belongs to the short-chain dehydrogenases/reductases (SDR) family.</text>
</comment>
<keyword evidence="2" id="KW-0521">NADP</keyword>
<protein>
    <recommendedName>
        <fullName evidence="3">Ketoreductase domain-containing protein</fullName>
    </recommendedName>
</protein>
<name>A0A507C1T9_9FUNG</name>
<dbReference type="SMART" id="SM00822">
    <property type="entry name" value="PKS_KR"/>
    <property type="match status" value="1"/>
</dbReference>
<dbReference type="NCBIfam" id="NF005559">
    <property type="entry name" value="PRK07231.1"/>
    <property type="match status" value="1"/>
</dbReference>
<dbReference type="STRING" id="1806994.A0A507C1T9"/>
<dbReference type="PROSITE" id="PS00061">
    <property type="entry name" value="ADH_SHORT"/>
    <property type="match status" value="1"/>
</dbReference>
<evidence type="ECO:0000313" key="4">
    <source>
        <dbReference type="EMBL" id="TPX32044.1"/>
    </source>
</evidence>
<dbReference type="GO" id="GO:0016616">
    <property type="term" value="F:oxidoreductase activity, acting on the CH-OH group of donors, NAD or NADP as acceptor"/>
    <property type="evidence" value="ECO:0007669"/>
    <property type="project" value="TreeGrafter"/>
</dbReference>
<proteinExistence type="inferred from homology"/>
<dbReference type="SUPFAM" id="SSF51735">
    <property type="entry name" value="NAD(P)-binding Rossmann-fold domains"/>
    <property type="match status" value="1"/>
</dbReference>
<keyword evidence="5" id="KW-1185">Reference proteome</keyword>
<dbReference type="AlphaFoldDB" id="A0A507C1T9"/>
<evidence type="ECO:0000313" key="5">
    <source>
        <dbReference type="Proteomes" id="UP000319731"/>
    </source>
</evidence>
<evidence type="ECO:0000256" key="2">
    <source>
        <dbReference type="ARBA" id="ARBA00022857"/>
    </source>
</evidence>
<dbReference type="Gene3D" id="3.40.50.720">
    <property type="entry name" value="NAD(P)-binding Rossmann-like Domain"/>
    <property type="match status" value="1"/>
</dbReference>
<accession>A0A507C1T9</accession>
<dbReference type="Proteomes" id="UP000319731">
    <property type="component" value="Unassembled WGS sequence"/>
</dbReference>
<dbReference type="InterPro" id="IPR002347">
    <property type="entry name" value="SDR_fam"/>
</dbReference>
<dbReference type="CDD" id="cd05233">
    <property type="entry name" value="SDR_c"/>
    <property type="match status" value="1"/>
</dbReference>
<dbReference type="InterPro" id="IPR036291">
    <property type="entry name" value="NAD(P)-bd_dom_sf"/>
</dbReference>
<dbReference type="FunFam" id="3.40.50.720:FF:000084">
    <property type="entry name" value="Short-chain dehydrogenase reductase"/>
    <property type="match status" value="1"/>
</dbReference>
<comment type="caution">
    <text evidence="4">The sequence shown here is derived from an EMBL/GenBank/DDBJ whole genome shotgun (WGS) entry which is preliminary data.</text>
</comment>
<dbReference type="EMBL" id="QEAO01000035">
    <property type="protein sequence ID" value="TPX32044.1"/>
    <property type="molecule type" value="Genomic_DNA"/>
</dbReference>
<dbReference type="OrthoDB" id="15140at2759"/>
<feature type="domain" description="Ketoreductase" evidence="3">
    <location>
        <begin position="13"/>
        <end position="198"/>
    </location>
</feature>
<reference evidence="4 5" key="1">
    <citation type="journal article" date="2019" name="Sci. Rep.">
        <title>Comparative genomics of chytrid fungi reveal insights into the obligate biotrophic and pathogenic lifestyle of Synchytrium endobioticum.</title>
        <authorList>
            <person name="van de Vossenberg B.T.L.H."/>
            <person name="Warris S."/>
            <person name="Nguyen H.D.T."/>
            <person name="van Gent-Pelzer M.P.E."/>
            <person name="Joly D.L."/>
            <person name="van de Geest H.C."/>
            <person name="Bonants P.J.M."/>
            <person name="Smith D.S."/>
            <person name="Levesque C.A."/>
            <person name="van der Lee T.A.J."/>
        </authorList>
    </citation>
    <scope>NUCLEOTIDE SEQUENCE [LARGE SCALE GENOMIC DNA]</scope>
    <source>
        <strain evidence="4 5">JEL517</strain>
    </source>
</reference>
<dbReference type="PANTHER" id="PTHR42760">
    <property type="entry name" value="SHORT-CHAIN DEHYDROGENASES/REDUCTASES FAMILY MEMBER"/>
    <property type="match status" value="1"/>
</dbReference>